<keyword evidence="2" id="KW-1185">Reference proteome</keyword>
<protein>
    <submittedName>
        <fullName evidence="1">Uncharacterized protein</fullName>
    </submittedName>
</protein>
<gene>
    <name evidence="1" type="ORF">AOE01nite_00070</name>
</gene>
<accession>A0A511XFP2</accession>
<dbReference type="AlphaFoldDB" id="A0A511XFP2"/>
<dbReference type="OrthoDB" id="7221351at2"/>
<dbReference type="Proteomes" id="UP000321746">
    <property type="component" value="Unassembled WGS sequence"/>
</dbReference>
<name>A0A511XFP2_9PROT</name>
<proteinExistence type="predicted"/>
<sequence>MSQYFFDGWLGLLIEGGTELVASGYSRTAVQFAALNGTRETRPVAQPIVSTETAWSTIYEIALFERSEGSDLPVLRWPVSRWTLGGTTNSFAVPDTDTHLLLQTPEAWPPGSVIGRTAAGESVTVGSDVSFVPGISQTTD</sequence>
<organism evidence="1 2">
    <name type="scientific">Acetobacter oeni</name>
    <dbReference type="NCBI Taxonomy" id="304077"/>
    <lineage>
        <taxon>Bacteria</taxon>
        <taxon>Pseudomonadati</taxon>
        <taxon>Pseudomonadota</taxon>
        <taxon>Alphaproteobacteria</taxon>
        <taxon>Acetobacterales</taxon>
        <taxon>Acetobacteraceae</taxon>
        <taxon>Acetobacter</taxon>
    </lineage>
</organism>
<dbReference type="RefSeq" id="WP_146884675.1">
    <property type="nucleotide sequence ID" value="NZ_BJYG01000001.1"/>
</dbReference>
<evidence type="ECO:0000313" key="2">
    <source>
        <dbReference type="Proteomes" id="UP000321746"/>
    </source>
</evidence>
<comment type="caution">
    <text evidence="1">The sequence shown here is derived from an EMBL/GenBank/DDBJ whole genome shotgun (WGS) entry which is preliminary data.</text>
</comment>
<dbReference type="EMBL" id="BJYG01000001">
    <property type="protein sequence ID" value="GEN61783.1"/>
    <property type="molecule type" value="Genomic_DNA"/>
</dbReference>
<evidence type="ECO:0000313" key="1">
    <source>
        <dbReference type="EMBL" id="GEN61783.1"/>
    </source>
</evidence>
<reference evidence="1 2" key="1">
    <citation type="submission" date="2019-07" db="EMBL/GenBank/DDBJ databases">
        <title>Whole genome shotgun sequence of Acetobacter oeni NBRC 105207.</title>
        <authorList>
            <person name="Hosoyama A."/>
            <person name="Uohara A."/>
            <person name="Ohji S."/>
            <person name="Ichikawa N."/>
        </authorList>
    </citation>
    <scope>NUCLEOTIDE SEQUENCE [LARGE SCALE GENOMIC DNA]</scope>
    <source>
        <strain evidence="1 2">NBRC 105207</strain>
    </source>
</reference>